<dbReference type="InterPro" id="IPR036052">
    <property type="entry name" value="TrpB-like_PALP_sf"/>
</dbReference>
<dbReference type="InterPro" id="IPR019871">
    <property type="entry name" value="DiNH2propionate_NH3-lyase_sub"/>
</dbReference>
<dbReference type="GO" id="GO:0008838">
    <property type="term" value="F:diaminopropionate ammonia-lyase activity"/>
    <property type="evidence" value="ECO:0007669"/>
    <property type="project" value="InterPro"/>
</dbReference>
<keyword evidence="5" id="KW-1185">Reference proteome</keyword>
<dbReference type="GO" id="GO:1901605">
    <property type="term" value="P:alpha-amino acid metabolic process"/>
    <property type="evidence" value="ECO:0007669"/>
    <property type="project" value="UniProtKB-ARBA"/>
</dbReference>
<protein>
    <submittedName>
        <fullName evidence="4">Diaminopropionate ammonia-lyase</fullName>
    </submittedName>
</protein>
<dbReference type="InterPro" id="IPR010081">
    <property type="entry name" value="DiNH2opropionate_NH3_lyase"/>
</dbReference>
<dbReference type="OrthoDB" id="34584at2"/>
<keyword evidence="2" id="KW-0663">Pyridoxal phosphate</keyword>
<sequence length="405" mass="45055">MEKVLKNDIAFVKNKHYSPTYNEKELIYFNKEEIKKVKNFQQTHEAYEKTPLHSLDQLASYFNVADMKIKDEAYRFGLNAFKVLGGIYAIGKYIAEQLEENIDQLSFSQLKEVSDKIGQLTFISATDGNHGKGVAWAARELGQNSVIYLPKGSSQARLDAIRNEGADAAITDKNYDDTVKMCAELADKNGWVMVQDTAWEGYDKIPLWIMQGYATIAAEAIEELEGNSEQPPTHIFVQAGVGSFAAGIAGYFTQYYRDNPPKIIIVEPHLANCYYRSFSNKVGEMEIVTGHMDSIMAGLCCGAPNTRAFRILSQYANASFSLDDKVAALGMRILGNPLGQDPKITSGESGAAVAVGLLHTLNEKNEVREEIGLHENSRVLCINTEGDTDFDHYLDVVWKGIYPTQ</sequence>
<organism evidence="4 5">
    <name type="scientific">Pseudogracilibacillus auburnensis</name>
    <dbReference type="NCBI Taxonomy" id="1494959"/>
    <lineage>
        <taxon>Bacteria</taxon>
        <taxon>Bacillati</taxon>
        <taxon>Bacillota</taxon>
        <taxon>Bacilli</taxon>
        <taxon>Bacillales</taxon>
        <taxon>Bacillaceae</taxon>
        <taxon>Pseudogracilibacillus</taxon>
    </lineage>
</organism>
<dbReference type="EMBL" id="QJJQ01000011">
    <property type="protein sequence ID" value="PXW85271.1"/>
    <property type="molecule type" value="Genomic_DNA"/>
</dbReference>
<dbReference type="Gene3D" id="3.40.50.1100">
    <property type="match status" value="2"/>
</dbReference>
<gene>
    <name evidence="4" type="ORF">DFR56_11138</name>
</gene>
<dbReference type="GO" id="GO:0030170">
    <property type="term" value="F:pyridoxal phosphate binding"/>
    <property type="evidence" value="ECO:0007669"/>
    <property type="project" value="InterPro"/>
</dbReference>
<dbReference type="PANTHER" id="PTHR42937:SF1">
    <property type="entry name" value="DIAMINOPROPIONATE AMMONIA-LYASE"/>
    <property type="match status" value="1"/>
</dbReference>
<dbReference type="CDD" id="cd00640">
    <property type="entry name" value="Trp-synth-beta_II"/>
    <property type="match status" value="1"/>
</dbReference>
<proteinExistence type="predicted"/>
<evidence type="ECO:0000313" key="4">
    <source>
        <dbReference type="EMBL" id="PXW85271.1"/>
    </source>
</evidence>
<feature type="domain" description="Tryptophan synthase beta chain-like PALP" evidence="3">
    <location>
        <begin position="46"/>
        <end position="384"/>
    </location>
</feature>
<comment type="caution">
    <text evidence="4">The sequence shown here is derived from an EMBL/GenBank/DDBJ whole genome shotgun (WGS) entry which is preliminary data.</text>
</comment>
<reference evidence="4 5" key="1">
    <citation type="submission" date="2018-05" db="EMBL/GenBank/DDBJ databases">
        <title>Genomic Encyclopedia of Type Strains, Phase IV (KMG-IV): sequencing the most valuable type-strain genomes for metagenomic binning, comparative biology and taxonomic classification.</title>
        <authorList>
            <person name="Goeker M."/>
        </authorList>
    </citation>
    <scope>NUCLEOTIDE SEQUENCE [LARGE SCALE GENOMIC DNA]</scope>
    <source>
        <strain evidence="4 5">DSM 28556</strain>
    </source>
</reference>
<dbReference type="AlphaFoldDB" id="A0A2V3VWN9"/>
<accession>A0A2V3VWN9</accession>
<dbReference type="RefSeq" id="WP_110396188.1">
    <property type="nucleotide sequence ID" value="NZ_JBHUHB010000001.1"/>
</dbReference>
<dbReference type="NCBIfam" id="TIGR01747">
    <property type="entry name" value="diampropi_NH3ly"/>
    <property type="match status" value="1"/>
</dbReference>
<comment type="cofactor">
    <cofactor evidence="1">
        <name>pyridoxal 5'-phosphate</name>
        <dbReference type="ChEBI" id="CHEBI:597326"/>
    </cofactor>
</comment>
<dbReference type="NCBIfam" id="NF006058">
    <property type="entry name" value="PRK08206.1"/>
    <property type="match status" value="1"/>
</dbReference>
<dbReference type="NCBIfam" id="TIGR03528">
    <property type="entry name" value="2_3_DAP_am_ly"/>
    <property type="match status" value="1"/>
</dbReference>
<evidence type="ECO:0000259" key="3">
    <source>
        <dbReference type="Pfam" id="PF00291"/>
    </source>
</evidence>
<keyword evidence="4" id="KW-0456">Lyase</keyword>
<evidence type="ECO:0000313" key="5">
    <source>
        <dbReference type="Proteomes" id="UP000247978"/>
    </source>
</evidence>
<name>A0A2V3VWN9_9BACI</name>
<dbReference type="PANTHER" id="PTHR42937">
    <property type="match status" value="1"/>
</dbReference>
<dbReference type="Proteomes" id="UP000247978">
    <property type="component" value="Unassembled WGS sequence"/>
</dbReference>
<dbReference type="Pfam" id="PF00291">
    <property type="entry name" value="PALP"/>
    <property type="match status" value="1"/>
</dbReference>
<evidence type="ECO:0000256" key="1">
    <source>
        <dbReference type="ARBA" id="ARBA00001933"/>
    </source>
</evidence>
<dbReference type="InterPro" id="IPR001926">
    <property type="entry name" value="TrpB-like_PALP"/>
</dbReference>
<evidence type="ECO:0000256" key="2">
    <source>
        <dbReference type="ARBA" id="ARBA00022898"/>
    </source>
</evidence>
<dbReference type="SUPFAM" id="SSF53686">
    <property type="entry name" value="Tryptophan synthase beta subunit-like PLP-dependent enzymes"/>
    <property type="match status" value="1"/>
</dbReference>